<accession>A0A820LMK0</accession>
<evidence type="ECO:0000313" key="2">
    <source>
        <dbReference type="Proteomes" id="UP000663874"/>
    </source>
</evidence>
<organism evidence="1 2">
    <name type="scientific">Rotaria sordida</name>
    <dbReference type="NCBI Taxonomy" id="392033"/>
    <lineage>
        <taxon>Eukaryota</taxon>
        <taxon>Metazoa</taxon>
        <taxon>Spiralia</taxon>
        <taxon>Gnathifera</taxon>
        <taxon>Rotifera</taxon>
        <taxon>Eurotatoria</taxon>
        <taxon>Bdelloidea</taxon>
        <taxon>Philodinida</taxon>
        <taxon>Philodinidae</taxon>
        <taxon>Rotaria</taxon>
    </lineage>
</organism>
<sequence length="48" mass="5386">MKLLSESARTMQTFLKIAKDEEELQEENVPGPEPTAPYVSYSANIESI</sequence>
<evidence type="ECO:0000313" key="1">
    <source>
        <dbReference type="EMBL" id="CAF4359936.1"/>
    </source>
</evidence>
<comment type="caution">
    <text evidence="1">The sequence shown here is derived from an EMBL/GenBank/DDBJ whole genome shotgun (WGS) entry which is preliminary data.</text>
</comment>
<reference evidence="1" key="1">
    <citation type="submission" date="2021-02" db="EMBL/GenBank/DDBJ databases">
        <authorList>
            <person name="Nowell W R."/>
        </authorList>
    </citation>
    <scope>NUCLEOTIDE SEQUENCE</scope>
</reference>
<gene>
    <name evidence="1" type="ORF">FNK824_LOCUS42633</name>
</gene>
<name>A0A820LMK0_9BILA</name>
<feature type="non-terminal residue" evidence="1">
    <location>
        <position position="48"/>
    </location>
</feature>
<dbReference type="EMBL" id="CAJOBE010051869">
    <property type="protein sequence ID" value="CAF4359936.1"/>
    <property type="molecule type" value="Genomic_DNA"/>
</dbReference>
<protein>
    <submittedName>
        <fullName evidence="1">Uncharacterized protein</fullName>
    </submittedName>
</protein>
<feature type="non-terminal residue" evidence="1">
    <location>
        <position position="1"/>
    </location>
</feature>
<dbReference type="Proteomes" id="UP000663874">
    <property type="component" value="Unassembled WGS sequence"/>
</dbReference>
<proteinExistence type="predicted"/>
<dbReference type="AlphaFoldDB" id="A0A820LMK0"/>